<evidence type="ECO:0000313" key="2">
    <source>
        <dbReference type="EMBL" id="RYJ53199.1"/>
    </source>
</evidence>
<evidence type="ECO:0000259" key="1">
    <source>
        <dbReference type="Pfam" id="PF07728"/>
    </source>
</evidence>
<dbReference type="Gene3D" id="3.40.50.300">
    <property type="entry name" value="P-loop containing nucleotide triphosphate hydrolases"/>
    <property type="match status" value="1"/>
</dbReference>
<dbReference type="PANTHER" id="PTHR37291">
    <property type="entry name" value="5-METHYLCYTOSINE-SPECIFIC RESTRICTION ENZYME B"/>
    <property type="match status" value="1"/>
</dbReference>
<sequence length="924" mass="108536">MNIESFEKWLVEEDNKATSTAYNYKTAIPYLEKHYNEIKDLNINLFDLNINDLENVVVDYGREGKYSEIGDISSGTYRNAMNALLRYKKEQPEKLDSIIQPKDILPELDKKKLSEYWVKYKEYFKKPAKEHQEKYKWNVLKQVYEKWKWNVEDKAEMFKKAFEVEGSKNLWLSGNFFPIEHTNWMFEKFRSETIEIFNTLFNEELPLTERIKAFIDFYNLKLPELQKFVPNKKLNYHSHKDLRAIGLYLSLQYPEKYFLYKHSMVKAFCEKLNIPSIKPGEKENFVKFIGIANDVLDFIKQDASFIEEYRIFTSESNNYQDDSLHLLVQDFIYTVASHFDANDVLKFKEIIEELKDLILLEDSPIENYKFRDTAPDFVWILDNDNINDVNAHYEIYKIPKTKTLTINIHFESKNKSENDFFEKNIQLPDDSEWFKWEKSRSIRLKERYDLDSENIVDELFDGLIQFEASAGELVRKAISNKSLIVNTNPENKTKMKFPLNQILYGAPGTGKTFKTKELAVEIITGNKIKDREELTKVYNELKENNQINFTTFHQSISYEDFVEGIKPVMDNIDSSNIQYEIKKGIFKEMCSTAQEKNANNFEDCYSKLIEELIGVETLELETPKGYKFSISLNRNNNLSLHTGANKLKQGTLTKENILKQLNGEDKFDGWEGYFNGVIDYLKVKYNFSIEHSKNQQQKYVLIIDEINRGNISAIFGELITLIEEDKRKGILKPNTEVLEVELPYSRDKFSVPDNLYIIGTMNTADRSVESLDTALRRRFSFVEMQPNLDVLKDEHNTNGVISIDGSMIDMIKMLEKINKRIEILIDKDHKIGHSFFINILTFEDLQLVFKDKIIPLLEEYFFGDFGKIGLVLGEHFIKNTNTDKTDIFAKFDDYEDRSLLTDKLVYEIKNPMNLGAEHFISIYE</sequence>
<dbReference type="InterPro" id="IPR027417">
    <property type="entry name" value="P-loop_NTPase"/>
</dbReference>
<dbReference type="EMBL" id="QNVY02000001">
    <property type="protein sequence ID" value="RYJ53199.1"/>
    <property type="molecule type" value="Genomic_DNA"/>
</dbReference>
<protein>
    <recommendedName>
        <fullName evidence="1">ATPase dynein-related AAA domain-containing protein</fullName>
    </recommendedName>
</protein>
<evidence type="ECO:0000313" key="3">
    <source>
        <dbReference type="Proteomes" id="UP000253235"/>
    </source>
</evidence>
<dbReference type="InterPro" id="IPR011704">
    <property type="entry name" value="ATPase_dyneun-rel_AAA"/>
</dbReference>
<dbReference type="InterPro" id="IPR052934">
    <property type="entry name" value="Methyl-DNA_Rec/Restrict_Enz"/>
</dbReference>
<dbReference type="AlphaFoldDB" id="A0A482TT18"/>
<feature type="domain" description="ATPase dynein-related AAA" evidence="1">
    <location>
        <begin position="696"/>
        <end position="779"/>
    </location>
</feature>
<keyword evidence="3" id="KW-1185">Reference proteome</keyword>
<dbReference type="OrthoDB" id="9781481at2"/>
<accession>A0A482TT18</accession>
<reference evidence="2 3" key="1">
    <citation type="submission" date="2019-01" db="EMBL/GenBank/DDBJ databases">
        <title>Flavobacterium sp. nov. isolated from arctic soil.</title>
        <authorList>
            <person name="Kim D.-U."/>
        </authorList>
    </citation>
    <scope>NUCLEOTIDE SEQUENCE [LARGE SCALE GENOMIC DNA]</scope>
    <source>
        <strain evidence="2 3">Kopri-42</strain>
    </source>
</reference>
<dbReference type="Pfam" id="PF07728">
    <property type="entry name" value="AAA_5"/>
    <property type="match status" value="1"/>
</dbReference>
<name>A0A482TT18_9FLAO</name>
<dbReference type="Proteomes" id="UP000253235">
    <property type="component" value="Unassembled WGS sequence"/>
</dbReference>
<dbReference type="RefSeq" id="WP_113664774.1">
    <property type="nucleotide sequence ID" value="NZ_QNVY02000001.1"/>
</dbReference>
<proteinExistence type="predicted"/>
<dbReference type="GO" id="GO:0005524">
    <property type="term" value="F:ATP binding"/>
    <property type="evidence" value="ECO:0007669"/>
    <property type="project" value="InterPro"/>
</dbReference>
<dbReference type="SUPFAM" id="SSF52540">
    <property type="entry name" value="P-loop containing nucleoside triphosphate hydrolases"/>
    <property type="match status" value="1"/>
</dbReference>
<gene>
    <name evidence="2" type="ORF">DR871_003895</name>
</gene>
<dbReference type="GO" id="GO:0016887">
    <property type="term" value="F:ATP hydrolysis activity"/>
    <property type="evidence" value="ECO:0007669"/>
    <property type="project" value="InterPro"/>
</dbReference>
<organism evidence="2 3">
    <name type="scientific">Flavobacterium petrolei</name>
    <dbReference type="NCBI Taxonomy" id="2259594"/>
    <lineage>
        <taxon>Bacteria</taxon>
        <taxon>Pseudomonadati</taxon>
        <taxon>Bacteroidota</taxon>
        <taxon>Flavobacteriia</taxon>
        <taxon>Flavobacteriales</taxon>
        <taxon>Flavobacteriaceae</taxon>
        <taxon>Flavobacterium</taxon>
    </lineage>
</organism>
<comment type="caution">
    <text evidence="2">The sequence shown here is derived from an EMBL/GenBank/DDBJ whole genome shotgun (WGS) entry which is preliminary data.</text>
</comment>
<dbReference type="PANTHER" id="PTHR37291:SF1">
    <property type="entry name" value="TYPE IV METHYL-DIRECTED RESTRICTION ENZYME ECOKMCRB SUBUNIT"/>
    <property type="match status" value="1"/>
</dbReference>